<dbReference type="InterPro" id="IPR029018">
    <property type="entry name" value="Hex-like_dom2"/>
</dbReference>
<evidence type="ECO:0000256" key="2">
    <source>
        <dbReference type="ARBA" id="ARBA00006285"/>
    </source>
</evidence>
<dbReference type="PIRSF" id="PIRSF001093">
    <property type="entry name" value="B-hxosamndse_ab_euk"/>
    <property type="match status" value="1"/>
</dbReference>
<dbReference type="STRING" id="1314781.A0A165P1H5"/>
<sequence>MIFTSTHIALAVVAGSFPVSAVSLWPVPASLTTGSTILRLAPDFTIALSVSNAPRDLVDAVIRTESHIWNDKHRLMVVDRGASHSAAIAKAPLLPQLNVQLVVRQPVLSIAEETSKEMEKRSEEYTLTVPADGRAALLVANSTLGLLRGLTTFEQLWYTLGPDIYTPSAPVTIHDKPAFPYRGFMLDTARNFYSVEDLKRTFDAMSMVKMSAFHWHVADSQSFPVEVEGYPEIAQKGAYDQELIYTVTDIKDLTAYAAERGIDIIMEIDTPGHSGAIGKAYPEHVACPESRPWGGYAAEPPSGQLRIASPDTVDFTSKMFTALASKMPGKYFSTGGDEVNINCYNQDEATQQQLKATNKTLDEALNTFVQATHTALARQGKIPVVWEEMALSYKVNLFYQTIVMIWISSQSAASVLEKGHRIVQAPSDYLYLDCGAGMWLGTSIGGSWCDPFKSWQRVYDYKPLAGIPEKHKSKVLGGQTCLWSEQSDPANLDSIVWPRTAALAEVLWSPENLLHNSSSALARLHDIRYRMVQRGIRAIALQPHWCAVRPGLCDAGA</sequence>
<dbReference type="InterPro" id="IPR029019">
    <property type="entry name" value="HEX_eukaryotic_N"/>
</dbReference>
<dbReference type="InterPro" id="IPR017853">
    <property type="entry name" value="GH"/>
</dbReference>
<protein>
    <recommendedName>
        <fullName evidence="7">Beta-hexosaminidase</fullName>
        <ecNumber evidence="7">3.2.1.52</ecNumber>
    </recommendedName>
</protein>
<accession>A0A165P1H5</accession>
<evidence type="ECO:0000313" key="12">
    <source>
        <dbReference type="EMBL" id="KZW01509.1"/>
    </source>
</evidence>
<keyword evidence="13" id="KW-1185">Reference proteome</keyword>
<comment type="similarity">
    <text evidence="2 7">Belongs to the glycosyl hydrolase 20 family.</text>
</comment>
<dbReference type="EMBL" id="KV425893">
    <property type="protein sequence ID" value="KZW01509.1"/>
    <property type="molecule type" value="Genomic_DNA"/>
</dbReference>
<keyword evidence="3 9" id="KW-0732">Signal</keyword>
<dbReference type="GO" id="GO:0016020">
    <property type="term" value="C:membrane"/>
    <property type="evidence" value="ECO:0007669"/>
    <property type="project" value="TreeGrafter"/>
</dbReference>
<reference evidence="12 13" key="1">
    <citation type="journal article" date="2016" name="Mol. Biol. Evol.">
        <title>Comparative Genomics of Early-Diverging Mushroom-Forming Fungi Provides Insights into the Origins of Lignocellulose Decay Capabilities.</title>
        <authorList>
            <person name="Nagy L.G."/>
            <person name="Riley R."/>
            <person name="Tritt A."/>
            <person name="Adam C."/>
            <person name="Daum C."/>
            <person name="Floudas D."/>
            <person name="Sun H."/>
            <person name="Yadav J.S."/>
            <person name="Pangilinan J."/>
            <person name="Larsson K.H."/>
            <person name="Matsuura K."/>
            <person name="Barry K."/>
            <person name="Labutti K."/>
            <person name="Kuo R."/>
            <person name="Ohm R.A."/>
            <person name="Bhattacharya S.S."/>
            <person name="Shirouzu T."/>
            <person name="Yoshinaga Y."/>
            <person name="Martin F.M."/>
            <person name="Grigoriev I.V."/>
            <person name="Hibbett D.S."/>
        </authorList>
    </citation>
    <scope>NUCLEOTIDE SEQUENCE [LARGE SCALE GENOMIC DNA]</scope>
    <source>
        <strain evidence="12 13">HHB12029</strain>
    </source>
</reference>
<dbReference type="OrthoDB" id="428480at2759"/>
<proteinExistence type="inferred from homology"/>
<dbReference type="InterPro" id="IPR015883">
    <property type="entry name" value="Glyco_hydro_20_cat"/>
</dbReference>
<dbReference type="Gene3D" id="3.30.379.10">
    <property type="entry name" value="Chitobiase/beta-hexosaminidase domain 2-like"/>
    <property type="match status" value="1"/>
</dbReference>
<dbReference type="FunFam" id="3.20.20.80:FF:000063">
    <property type="entry name" value="Beta-hexosaminidase"/>
    <property type="match status" value="1"/>
</dbReference>
<evidence type="ECO:0000256" key="8">
    <source>
        <dbReference type="PIRSR" id="PIRSR001093-1"/>
    </source>
</evidence>
<dbReference type="GO" id="GO:0004563">
    <property type="term" value="F:beta-N-acetylhexosaminidase activity"/>
    <property type="evidence" value="ECO:0007669"/>
    <property type="project" value="UniProtKB-EC"/>
</dbReference>
<dbReference type="AlphaFoldDB" id="A0A165P1H5"/>
<dbReference type="GO" id="GO:0030203">
    <property type="term" value="P:glycosaminoglycan metabolic process"/>
    <property type="evidence" value="ECO:0007669"/>
    <property type="project" value="TreeGrafter"/>
</dbReference>
<dbReference type="PANTHER" id="PTHR22600">
    <property type="entry name" value="BETA-HEXOSAMINIDASE"/>
    <property type="match status" value="1"/>
</dbReference>
<evidence type="ECO:0000313" key="13">
    <source>
        <dbReference type="Proteomes" id="UP000077266"/>
    </source>
</evidence>
<keyword evidence="4 7" id="KW-0378">Hydrolase</keyword>
<comment type="catalytic activity">
    <reaction evidence="1 7">
        <text>Hydrolysis of terminal non-reducing N-acetyl-D-hexosamine residues in N-acetyl-beta-D-hexosaminides.</text>
        <dbReference type="EC" id="3.2.1.52"/>
    </reaction>
</comment>
<feature type="active site" description="Proton donor" evidence="8">
    <location>
        <position position="338"/>
    </location>
</feature>
<dbReference type="Gene3D" id="3.20.20.80">
    <property type="entry name" value="Glycosidases"/>
    <property type="match status" value="1"/>
</dbReference>
<dbReference type="SUPFAM" id="SSF55545">
    <property type="entry name" value="beta-N-acetylhexosaminidase-like domain"/>
    <property type="match status" value="1"/>
</dbReference>
<dbReference type="InterPro" id="IPR025705">
    <property type="entry name" value="Beta_hexosaminidase_sua/sub"/>
</dbReference>
<organism evidence="12 13">
    <name type="scientific">Exidia glandulosa HHB12029</name>
    <dbReference type="NCBI Taxonomy" id="1314781"/>
    <lineage>
        <taxon>Eukaryota</taxon>
        <taxon>Fungi</taxon>
        <taxon>Dikarya</taxon>
        <taxon>Basidiomycota</taxon>
        <taxon>Agaricomycotina</taxon>
        <taxon>Agaricomycetes</taxon>
        <taxon>Auriculariales</taxon>
        <taxon>Exidiaceae</taxon>
        <taxon>Exidia</taxon>
    </lineage>
</organism>
<evidence type="ECO:0000256" key="9">
    <source>
        <dbReference type="SAM" id="SignalP"/>
    </source>
</evidence>
<dbReference type="CDD" id="cd06562">
    <property type="entry name" value="GH20_HexA_HexB-like"/>
    <property type="match status" value="1"/>
</dbReference>
<feature type="domain" description="Beta-hexosaminidase eukaryotic type N-terminal" evidence="11">
    <location>
        <begin position="24"/>
        <end position="156"/>
    </location>
</feature>
<evidence type="ECO:0000256" key="3">
    <source>
        <dbReference type="ARBA" id="ARBA00022729"/>
    </source>
</evidence>
<dbReference type="PANTHER" id="PTHR22600:SF26">
    <property type="entry name" value="BETA-N-ACETYLHEXOSAMINIDASE"/>
    <property type="match status" value="1"/>
</dbReference>
<evidence type="ECO:0000259" key="10">
    <source>
        <dbReference type="Pfam" id="PF00728"/>
    </source>
</evidence>
<dbReference type="SUPFAM" id="SSF51445">
    <property type="entry name" value="(Trans)glycosidases"/>
    <property type="match status" value="1"/>
</dbReference>
<dbReference type="EC" id="3.2.1.52" evidence="7"/>
<dbReference type="Proteomes" id="UP000077266">
    <property type="component" value="Unassembled WGS sequence"/>
</dbReference>
<dbReference type="InParanoid" id="A0A165P1H5"/>
<gene>
    <name evidence="12" type="ORF">EXIGLDRAFT_829985</name>
</gene>
<keyword evidence="5" id="KW-0325">Glycoprotein</keyword>
<evidence type="ECO:0000256" key="7">
    <source>
        <dbReference type="PIRNR" id="PIRNR001093"/>
    </source>
</evidence>
<evidence type="ECO:0000256" key="4">
    <source>
        <dbReference type="ARBA" id="ARBA00022801"/>
    </source>
</evidence>
<evidence type="ECO:0000256" key="5">
    <source>
        <dbReference type="ARBA" id="ARBA00023180"/>
    </source>
</evidence>
<feature type="chain" id="PRO_5007863587" description="Beta-hexosaminidase" evidence="9">
    <location>
        <begin position="22"/>
        <end position="557"/>
    </location>
</feature>
<keyword evidence="6 7" id="KW-0326">Glycosidase</keyword>
<evidence type="ECO:0000259" key="11">
    <source>
        <dbReference type="Pfam" id="PF14845"/>
    </source>
</evidence>
<feature type="signal peptide" evidence="9">
    <location>
        <begin position="1"/>
        <end position="21"/>
    </location>
</feature>
<feature type="domain" description="Glycoside hydrolase family 20 catalytic" evidence="10">
    <location>
        <begin position="179"/>
        <end position="510"/>
    </location>
</feature>
<name>A0A165P1H5_EXIGL</name>
<evidence type="ECO:0000256" key="1">
    <source>
        <dbReference type="ARBA" id="ARBA00001231"/>
    </source>
</evidence>
<dbReference type="Pfam" id="PF14845">
    <property type="entry name" value="Glycohydro_20b2"/>
    <property type="match status" value="1"/>
</dbReference>
<dbReference type="Pfam" id="PF00728">
    <property type="entry name" value="Glyco_hydro_20"/>
    <property type="match status" value="1"/>
</dbReference>
<evidence type="ECO:0000256" key="6">
    <source>
        <dbReference type="ARBA" id="ARBA00023295"/>
    </source>
</evidence>
<dbReference type="GO" id="GO:0005975">
    <property type="term" value="P:carbohydrate metabolic process"/>
    <property type="evidence" value="ECO:0007669"/>
    <property type="project" value="InterPro"/>
</dbReference>
<dbReference type="PRINTS" id="PR00738">
    <property type="entry name" value="GLHYDRLASE20"/>
</dbReference>